<protein>
    <submittedName>
        <fullName evidence="2">Uncharacterized protein</fullName>
    </submittedName>
</protein>
<sequence length="379" mass="42321">MASSGKKVRFMDGFQSTSHTPGPSVYEPSQLIADETEPETRGPPDFSRQSPRVRWNLSALIASFLYDQPHGVIVGVINGTDMIVWDEETTEHLKEMIVLWVKHKVPGDAIGAFLIYVLYDIDIHLDNMLTKMVDEGFSNFDIAWNVTNAHCGDSVSSQLTMYDDECILDSPMGHVEEEPETASQEESSASVGERPSLFDGVRIPFLDTDELTDEKVERLLEQPGDTPEEEDFHSRYPIPKIVLMTSRSTQLPSSASEDDLSLPTEIPAGMKSASTQTDFEDDFEYPITSSVMYSPTVFQQGKGKERKPQVTRPPPIEGFKADIVEADDLSDASPSKKPSKPMSGSLLYRKIRTCLSPAGFRRRAGKDDLRKEYLKGEEK</sequence>
<evidence type="ECO:0000256" key="1">
    <source>
        <dbReference type="SAM" id="MobiDB-lite"/>
    </source>
</evidence>
<comment type="caution">
    <text evidence="2">The sequence shown here is derived from an EMBL/GenBank/DDBJ whole genome shotgun (WGS) entry which is preliminary data.</text>
</comment>
<proteinExistence type="predicted"/>
<evidence type="ECO:0000313" key="3">
    <source>
        <dbReference type="Proteomes" id="UP000177622"/>
    </source>
</evidence>
<feature type="region of interest" description="Disordered" evidence="1">
    <location>
        <begin position="1"/>
        <end position="27"/>
    </location>
</feature>
<dbReference type="AlphaFoldDB" id="A0A1F5LFB9"/>
<reference evidence="2 3" key="1">
    <citation type="journal article" date="2016" name="Sci. Rep.">
        <title>Penicillium arizonense, a new, genome sequenced fungal species, reveals a high chemical diversity in secreted metabolites.</title>
        <authorList>
            <person name="Grijseels S."/>
            <person name="Nielsen J.C."/>
            <person name="Randelovic M."/>
            <person name="Nielsen J."/>
            <person name="Nielsen K.F."/>
            <person name="Workman M."/>
            <person name="Frisvad J.C."/>
        </authorList>
    </citation>
    <scope>NUCLEOTIDE SEQUENCE [LARGE SCALE GENOMIC DNA]</scope>
    <source>
        <strain evidence="2 3">CBS 141311</strain>
    </source>
</reference>
<gene>
    <name evidence="2" type="ORF">PENARI_c012G01230</name>
</gene>
<feature type="region of interest" description="Disordered" evidence="1">
    <location>
        <begin position="297"/>
        <end position="346"/>
    </location>
</feature>
<accession>A0A1F5LFB9</accession>
<organism evidence="2 3">
    <name type="scientific">Penicillium arizonense</name>
    <dbReference type="NCBI Taxonomy" id="1835702"/>
    <lineage>
        <taxon>Eukaryota</taxon>
        <taxon>Fungi</taxon>
        <taxon>Dikarya</taxon>
        <taxon>Ascomycota</taxon>
        <taxon>Pezizomycotina</taxon>
        <taxon>Eurotiomycetes</taxon>
        <taxon>Eurotiomycetidae</taxon>
        <taxon>Eurotiales</taxon>
        <taxon>Aspergillaceae</taxon>
        <taxon>Penicillium</taxon>
    </lineage>
</organism>
<feature type="compositionally biased region" description="Low complexity" evidence="1">
    <location>
        <begin position="331"/>
        <end position="346"/>
    </location>
</feature>
<dbReference type="GeneID" id="34577537"/>
<dbReference type="RefSeq" id="XP_022487279.1">
    <property type="nucleotide sequence ID" value="XM_022632803.1"/>
</dbReference>
<evidence type="ECO:0000313" key="2">
    <source>
        <dbReference type="EMBL" id="OGE51835.1"/>
    </source>
</evidence>
<keyword evidence="3" id="KW-1185">Reference proteome</keyword>
<dbReference type="Proteomes" id="UP000177622">
    <property type="component" value="Unassembled WGS sequence"/>
</dbReference>
<dbReference type="EMBL" id="LXJU01000012">
    <property type="protein sequence ID" value="OGE51835.1"/>
    <property type="molecule type" value="Genomic_DNA"/>
</dbReference>
<dbReference type="OrthoDB" id="4347872at2759"/>
<name>A0A1F5LFB9_PENAI</name>